<sequence>MSMALRSTTRVHGEESLNANGFHQNGFRSNKESKRGRARGGFAASPLPP</sequence>
<organism evidence="2">
    <name type="scientific">Arundo donax</name>
    <name type="common">Giant reed</name>
    <name type="synonym">Donax arundinaceus</name>
    <dbReference type="NCBI Taxonomy" id="35708"/>
    <lineage>
        <taxon>Eukaryota</taxon>
        <taxon>Viridiplantae</taxon>
        <taxon>Streptophyta</taxon>
        <taxon>Embryophyta</taxon>
        <taxon>Tracheophyta</taxon>
        <taxon>Spermatophyta</taxon>
        <taxon>Magnoliopsida</taxon>
        <taxon>Liliopsida</taxon>
        <taxon>Poales</taxon>
        <taxon>Poaceae</taxon>
        <taxon>PACMAD clade</taxon>
        <taxon>Arundinoideae</taxon>
        <taxon>Arundineae</taxon>
        <taxon>Arundo</taxon>
    </lineage>
</organism>
<accession>A0A0A9CNM8</accession>
<dbReference type="AlphaFoldDB" id="A0A0A9CNM8"/>
<feature type="region of interest" description="Disordered" evidence="1">
    <location>
        <begin position="1"/>
        <end position="49"/>
    </location>
</feature>
<protein>
    <submittedName>
        <fullName evidence="2">Uncharacterized protein</fullName>
    </submittedName>
</protein>
<feature type="compositionally biased region" description="Polar residues" evidence="1">
    <location>
        <begin position="1"/>
        <end position="10"/>
    </location>
</feature>
<proteinExistence type="predicted"/>
<dbReference type="EMBL" id="GBRH01220719">
    <property type="protein sequence ID" value="JAD77176.1"/>
    <property type="molecule type" value="Transcribed_RNA"/>
</dbReference>
<evidence type="ECO:0000256" key="1">
    <source>
        <dbReference type="SAM" id="MobiDB-lite"/>
    </source>
</evidence>
<evidence type="ECO:0000313" key="2">
    <source>
        <dbReference type="EMBL" id="JAD77176.1"/>
    </source>
</evidence>
<reference evidence="2" key="2">
    <citation type="journal article" date="2015" name="Data Brief">
        <title>Shoot transcriptome of the giant reed, Arundo donax.</title>
        <authorList>
            <person name="Barrero R.A."/>
            <person name="Guerrero F.D."/>
            <person name="Moolhuijzen P."/>
            <person name="Goolsby J.A."/>
            <person name="Tidwell J."/>
            <person name="Bellgard S.E."/>
            <person name="Bellgard M.I."/>
        </authorList>
    </citation>
    <scope>NUCLEOTIDE SEQUENCE</scope>
    <source>
        <tissue evidence="2">Shoot tissue taken approximately 20 cm above the soil surface</tissue>
    </source>
</reference>
<feature type="compositionally biased region" description="Polar residues" evidence="1">
    <location>
        <begin position="17"/>
        <end position="28"/>
    </location>
</feature>
<name>A0A0A9CNM8_ARUDO</name>
<reference evidence="2" key="1">
    <citation type="submission" date="2014-09" db="EMBL/GenBank/DDBJ databases">
        <authorList>
            <person name="Magalhaes I.L.F."/>
            <person name="Oliveira U."/>
            <person name="Santos F.R."/>
            <person name="Vidigal T.H.D.A."/>
            <person name="Brescovit A.D."/>
            <person name="Santos A.J."/>
        </authorList>
    </citation>
    <scope>NUCLEOTIDE SEQUENCE</scope>
    <source>
        <tissue evidence="2">Shoot tissue taken approximately 20 cm above the soil surface</tissue>
    </source>
</reference>